<comment type="caution">
    <text evidence="1">The sequence shown here is derived from an EMBL/GenBank/DDBJ whole genome shotgun (WGS) entry which is preliminary data.</text>
</comment>
<organism evidence="1">
    <name type="scientific">Tanacetum cinerariifolium</name>
    <name type="common">Dalmatian daisy</name>
    <name type="synonym">Chrysanthemum cinerariifolium</name>
    <dbReference type="NCBI Taxonomy" id="118510"/>
    <lineage>
        <taxon>Eukaryota</taxon>
        <taxon>Viridiplantae</taxon>
        <taxon>Streptophyta</taxon>
        <taxon>Embryophyta</taxon>
        <taxon>Tracheophyta</taxon>
        <taxon>Spermatophyta</taxon>
        <taxon>Magnoliopsida</taxon>
        <taxon>eudicotyledons</taxon>
        <taxon>Gunneridae</taxon>
        <taxon>Pentapetalae</taxon>
        <taxon>asterids</taxon>
        <taxon>campanulids</taxon>
        <taxon>Asterales</taxon>
        <taxon>Asteraceae</taxon>
        <taxon>Asteroideae</taxon>
        <taxon>Anthemideae</taxon>
        <taxon>Anthemidinae</taxon>
        <taxon>Tanacetum</taxon>
    </lineage>
</organism>
<dbReference type="PANTHER" id="PTHR47150:SF5">
    <property type="entry name" value="OS07G0546750 PROTEIN"/>
    <property type="match status" value="1"/>
</dbReference>
<accession>A0A6L2JYN4</accession>
<gene>
    <name evidence="1" type="ORF">Tci_014121</name>
</gene>
<evidence type="ECO:0000313" key="1">
    <source>
        <dbReference type="EMBL" id="GEU42143.1"/>
    </source>
</evidence>
<dbReference type="PANTHER" id="PTHR47150">
    <property type="entry name" value="OS12G0169200 PROTEIN"/>
    <property type="match status" value="1"/>
</dbReference>
<dbReference type="AlphaFoldDB" id="A0A6L2JYN4"/>
<proteinExistence type="predicted"/>
<dbReference type="EMBL" id="BKCJ010001530">
    <property type="protein sequence ID" value="GEU42143.1"/>
    <property type="molecule type" value="Genomic_DNA"/>
</dbReference>
<sequence length="218" mass="25231">MLENIDKTLKRREQLRRLEEDVGGRPKTFNPRTIVRPKQVEEWMSSHVGRQLVRLEVGHLIVGWSCDVGRLQLFGDVDKVNSEFALFTDASSAAIQASKPKIPRNQVDRDHYGAHDRFVAVYISEHPQYDATTFCTRLRMSRTLFTRFVQDITDYYPYFQLRLDCTRKFGIFALMKCTSAIRQTADDTIPDAFDEYLQMGATTARDSHTFLYCCNGDI</sequence>
<reference evidence="1" key="1">
    <citation type="journal article" date="2019" name="Sci. Rep.">
        <title>Draft genome of Tanacetum cinerariifolium, the natural source of mosquito coil.</title>
        <authorList>
            <person name="Yamashiro T."/>
            <person name="Shiraishi A."/>
            <person name="Satake H."/>
            <person name="Nakayama K."/>
        </authorList>
    </citation>
    <scope>NUCLEOTIDE SEQUENCE</scope>
</reference>
<name>A0A6L2JYN4_TANCI</name>
<protein>
    <submittedName>
        <fullName evidence="1">Uncharacterized protein</fullName>
    </submittedName>
</protein>